<dbReference type="GO" id="GO:0001819">
    <property type="term" value="P:positive regulation of cytokine production"/>
    <property type="evidence" value="ECO:0007669"/>
    <property type="project" value="Ensembl"/>
</dbReference>
<dbReference type="PANTHER" id="PTHR24100">
    <property type="entry name" value="BUTYROPHILIN"/>
    <property type="match status" value="1"/>
</dbReference>
<dbReference type="InterPro" id="IPR013106">
    <property type="entry name" value="Ig_V-set"/>
</dbReference>
<name>A0A8C0G6C2_CHEAB</name>
<evidence type="ECO:0000256" key="6">
    <source>
        <dbReference type="ARBA" id="ARBA00023319"/>
    </source>
</evidence>
<feature type="domain" description="Ig-like" evidence="8">
    <location>
        <begin position="235"/>
        <end position="326"/>
    </location>
</feature>
<evidence type="ECO:0000256" key="4">
    <source>
        <dbReference type="ARBA" id="ARBA00023157"/>
    </source>
</evidence>
<dbReference type="PROSITE" id="PS50835">
    <property type="entry name" value="IG_LIKE"/>
    <property type="match status" value="3"/>
</dbReference>
<proteinExistence type="predicted"/>
<evidence type="ECO:0000256" key="3">
    <source>
        <dbReference type="ARBA" id="ARBA00023136"/>
    </source>
</evidence>
<keyword evidence="10" id="KW-1185">Reference proteome</keyword>
<dbReference type="Ensembl" id="ENSCABT00000004447.1">
    <property type="protein sequence ID" value="ENSCABP00000004095.1"/>
    <property type="gene ID" value="ENSCABG00000003091.1"/>
</dbReference>
<dbReference type="InterPro" id="IPR003598">
    <property type="entry name" value="Ig_sub2"/>
</dbReference>
<dbReference type="InterPro" id="IPR003599">
    <property type="entry name" value="Ig_sub"/>
</dbReference>
<accession>A0A8C0G6C2</accession>
<reference evidence="9" key="1">
    <citation type="submission" date="2025-08" db="UniProtKB">
        <authorList>
            <consortium name="Ensembl"/>
        </authorList>
    </citation>
    <scope>IDENTIFICATION</scope>
</reference>
<dbReference type="GO" id="GO:0009897">
    <property type="term" value="C:external side of plasma membrane"/>
    <property type="evidence" value="ECO:0007669"/>
    <property type="project" value="TreeGrafter"/>
</dbReference>
<dbReference type="InterPro" id="IPR013783">
    <property type="entry name" value="Ig-like_fold"/>
</dbReference>
<dbReference type="SUPFAM" id="SSF48726">
    <property type="entry name" value="Immunoglobulin"/>
    <property type="match status" value="3"/>
</dbReference>
<dbReference type="InterPro" id="IPR036179">
    <property type="entry name" value="Ig-like_dom_sf"/>
</dbReference>
<feature type="domain" description="Ig-like" evidence="8">
    <location>
        <begin position="144"/>
        <end position="228"/>
    </location>
</feature>
<comment type="subcellular location">
    <subcellularLocation>
        <location evidence="1">Membrane</location>
    </subcellularLocation>
</comment>
<keyword evidence="5" id="KW-0325">Glycoprotein</keyword>
<gene>
    <name evidence="9" type="primary">HHLA2</name>
</gene>
<evidence type="ECO:0000256" key="7">
    <source>
        <dbReference type="SAM" id="SignalP"/>
    </source>
</evidence>
<dbReference type="InterPro" id="IPR050504">
    <property type="entry name" value="IgSF_BTN/MOG"/>
</dbReference>
<dbReference type="AlphaFoldDB" id="A0A8C0G6C2"/>
<evidence type="ECO:0000313" key="9">
    <source>
        <dbReference type="Ensembl" id="ENSCABP00000004095.1"/>
    </source>
</evidence>
<dbReference type="SMART" id="SM00408">
    <property type="entry name" value="IGc2"/>
    <property type="match status" value="2"/>
</dbReference>
<evidence type="ECO:0000259" key="8">
    <source>
        <dbReference type="PROSITE" id="PS50835"/>
    </source>
</evidence>
<keyword evidence="3" id="KW-0472">Membrane</keyword>
<sequence>MKVQKILIFLFHLNTVVSGKNVHALIVCALCFQGPEEVTGRLSEDFILPCSFAPAKGEVIYWKKGNKNVHSYYYENDQLERQDSEYKGRTSLFHEQIPTGNASLKLNNLSLNDAGSYICYVGTNQDKTELSRMLTFFFVFTVSPSYAMEYEKRDTERLLKCFAFRIYPEPNISWAYNSTSMQNTKIEVTQDGRLYSVRSEQNVTNKVSSYQCHIQFHNENWTAEWKMEDPFFKKEGDTVSIPCEFMAEGSPYTKDFIVTWTIIRSASTLVLASSDNPSQTPEQFKTRFSWEKINEQDYSVILRDLTLADSGEYMCNISTPHYTQLTVRILHVGGNQECSLWDQVMWSLVSTSHQHGLLGNLAVQACVACGCLCLLFL</sequence>
<evidence type="ECO:0000256" key="2">
    <source>
        <dbReference type="ARBA" id="ARBA00022729"/>
    </source>
</evidence>
<evidence type="ECO:0000256" key="1">
    <source>
        <dbReference type="ARBA" id="ARBA00004370"/>
    </source>
</evidence>
<keyword evidence="6" id="KW-0393">Immunoglobulin domain</keyword>
<dbReference type="Pfam" id="PF07686">
    <property type="entry name" value="V-set"/>
    <property type="match status" value="2"/>
</dbReference>
<organism evidence="9 10">
    <name type="scientific">Chelonoidis abingdonii</name>
    <name type="common">Abingdon island giant tortoise</name>
    <name type="synonym">Testudo abingdonii</name>
    <dbReference type="NCBI Taxonomy" id="106734"/>
    <lineage>
        <taxon>Eukaryota</taxon>
        <taxon>Metazoa</taxon>
        <taxon>Chordata</taxon>
        <taxon>Craniata</taxon>
        <taxon>Vertebrata</taxon>
        <taxon>Euteleostomi</taxon>
        <taxon>Archelosauria</taxon>
        <taxon>Testudinata</taxon>
        <taxon>Testudines</taxon>
        <taxon>Cryptodira</taxon>
        <taxon>Durocryptodira</taxon>
        <taxon>Testudinoidea</taxon>
        <taxon>Testudinidae</taxon>
        <taxon>Chelonoidis</taxon>
    </lineage>
</organism>
<dbReference type="Proteomes" id="UP000694404">
    <property type="component" value="Unplaced"/>
</dbReference>
<feature type="signal peptide" evidence="7">
    <location>
        <begin position="1"/>
        <end position="19"/>
    </location>
</feature>
<dbReference type="SMART" id="SM00409">
    <property type="entry name" value="IG"/>
    <property type="match status" value="2"/>
</dbReference>
<dbReference type="GeneTree" id="ENSGT00940000162944"/>
<feature type="domain" description="Ig-like" evidence="8">
    <location>
        <begin position="43"/>
        <end position="135"/>
    </location>
</feature>
<dbReference type="PANTHER" id="PTHR24100:SF106">
    <property type="entry name" value="HERV-H LTR-ASSOCIATING PROTEIN 2"/>
    <property type="match status" value="1"/>
</dbReference>
<evidence type="ECO:0000313" key="10">
    <source>
        <dbReference type="Proteomes" id="UP000694404"/>
    </source>
</evidence>
<reference evidence="9" key="2">
    <citation type="submission" date="2025-09" db="UniProtKB">
        <authorList>
            <consortium name="Ensembl"/>
        </authorList>
    </citation>
    <scope>IDENTIFICATION</scope>
</reference>
<dbReference type="GO" id="GO:0042104">
    <property type="term" value="P:positive regulation of activated T cell proliferation"/>
    <property type="evidence" value="ECO:0007669"/>
    <property type="project" value="Ensembl"/>
</dbReference>
<feature type="chain" id="PRO_5034402625" evidence="7">
    <location>
        <begin position="20"/>
        <end position="377"/>
    </location>
</feature>
<evidence type="ECO:0000256" key="5">
    <source>
        <dbReference type="ARBA" id="ARBA00023180"/>
    </source>
</evidence>
<dbReference type="GO" id="GO:0005102">
    <property type="term" value="F:signaling receptor binding"/>
    <property type="evidence" value="ECO:0007669"/>
    <property type="project" value="TreeGrafter"/>
</dbReference>
<protein>
    <submittedName>
        <fullName evidence="9">HHLA2 member of B7 family</fullName>
    </submittedName>
</protein>
<dbReference type="SMART" id="SM00406">
    <property type="entry name" value="IGv"/>
    <property type="match status" value="2"/>
</dbReference>
<dbReference type="Gene3D" id="2.60.40.10">
    <property type="entry name" value="Immunoglobulins"/>
    <property type="match status" value="3"/>
</dbReference>
<dbReference type="GO" id="GO:0031295">
    <property type="term" value="P:T cell costimulation"/>
    <property type="evidence" value="ECO:0007669"/>
    <property type="project" value="Ensembl"/>
</dbReference>
<dbReference type="FunFam" id="2.60.40.10:FF:000142">
    <property type="entry name" value="V-set domain-containing T-cell activation inhibitor 1"/>
    <property type="match status" value="1"/>
</dbReference>
<keyword evidence="2 7" id="KW-0732">Signal</keyword>
<dbReference type="InterPro" id="IPR007110">
    <property type="entry name" value="Ig-like_dom"/>
</dbReference>
<dbReference type="OMA" id="TIYEPRV"/>
<dbReference type="GO" id="GO:0050852">
    <property type="term" value="P:T cell receptor signaling pathway"/>
    <property type="evidence" value="ECO:0007669"/>
    <property type="project" value="TreeGrafter"/>
</dbReference>
<keyword evidence="4" id="KW-1015">Disulfide bond</keyword>